<dbReference type="SUPFAM" id="SSF51120">
    <property type="entry name" value="beta-Roll"/>
    <property type="match status" value="1"/>
</dbReference>
<dbReference type="EMBL" id="CP060717">
    <property type="protein sequence ID" value="QNN66256.1"/>
    <property type="molecule type" value="Genomic_DNA"/>
</dbReference>
<dbReference type="GO" id="GO:0005615">
    <property type="term" value="C:extracellular space"/>
    <property type="evidence" value="ECO:0007669"/>
    <property type="project" value="InterPro"/>
</dbReference>
<proteinExistence type="predicted"/>
<reference evidence="5 6" key="1">
    <citation type="submission" date="2020-08" db="EMBL/GenBank/DDBJ databases">
        <title>Genome sequence of Sphingomonas rhizophila KACC 19189T.</title>
        <authorList>
            <person name="Hyun D.-W."/>
            <person name="Bae J.-W."/>
        </authorList>
    </citation>
    <scope>NUCLEOTIDE SEQUENCE [LARGE SCALE GENOMIC DNA]</scope>
    <source>
        <strain evidence="5 6">KACC 19189</strain>
    </source>
</reference>
<keyword evidence="2" id="KW-0964">Secreted</keyword>
<dbReference type="RefSeq" id="WP_187543237.1">
    <property type="nucleotide sequence ID" value="NZ_CP060717.1"/>
</dbReference>
<keyword evidence="3" id="KW-0677">Repeat</keyword>
<protein>
    <recommendedName>
        <fullName evidence="4">Peptidase M10 serralysin C-terminal domain-containing protein</fullName>
    </recommendedName>
</protein>
<dbReference type="InterPro" id="IPR011049">
    <property type="entry name" value="Serralysin-like_metalloprot_C"/>
</dbReference>
<evidence type="ECO:0000313" key="6">
    <source>
        <dbReference type="Proteomes" id="UP000515955"/>
    </source>
</evidence>
<evidence type="ECO:0000256" key="1">
    <source>
        <dbReference type="ARBA" id="ARBA00004613"/>
    </source>
</evidence>
<feature type="domain" description="Peptidase M10 serralysin C-terminal" evidence="4">
    <location>
        <begin position="11"/>
        <end position="137"/>
    </location>
</feature>
<dbReference type="PRINTS" id="PR00313">
    <property type="entry name" value="CABNDNGRPT"/>
</dbReference>
<sequence length="138" mass="14417">MLGNAGNDILYGDDGNDTLNGGTGQDRFYGGTGADIFAFDDGDFAGMSSGTADRIHDFSQLEGDRISLADVDANASLASDQAFTFVGTAAFSGVAGELRYQQIVGNTYVQGDINGDGVADFWIRVEGLHTLAASDFLL</sequence>
<name>A0A7G9SEI1_9SPHN</name>
<comment type="subcellular location">
    <subcellularLocation>
        <location evidence="1">Secreted</location>
    </subcellularLocation>
</comment>
<accession>A0A7G9SEI1</accession>
<evidence type="ECO:0000259" key="4">
    <source>
        <dbReference type="Pfam" id="PF08548"/>
    </source>
</evidence>
<organism evidence="5 6">
    <name type="scientific">Sphingomonas rhizophila</name>
    <dbReference type="NCBI Taxonomy" id="2071607"/>
    <lineage>
        <taxon>Bacteria</taxon>
        <taxon>Pseudomonadati</taxon>
        <taxon>Pseudomonadota</taxon>
        <taxon>Alphaproteobacteria</taxon>
        <taxon>Sphingomonadales</taxon>
        <taxon>Sphingomonadaceae</taxon>
        <taxon>Sphingomonas</taxon>
    </lineage>
</organism>
<dbReference type="InterPro" id="IPR018511">
    <property type="entry name" value="Hemolysin-typ_Ca-bd_CS"/>
</dbReference>
<dbReference type="Proteomes" id="UP000515955">
    <property type="component" value="Chromosome"/>
</dbReference>
<keyword evidence="6" id="KW-1185">Reference proteome</keyword>
<evidence type="ECO:0000313" key="5">
    <source>
        <dbReference type="EMBL" id="QNN66256.1"/>
    </source>
</evidence>
<gene>
    <name evidence="5" type="ORF">H9L12_09125</name>
</gene>
<dbReference type="GO" id="GO:0005509">
    <property type="term" value="F:calcium ion binding"/>
    <property type="evidence" value="ECO:0007669"/>
    <property type="project" value="InterPro"/>
</dbReference>
<dbReference type="PROSITE" id="PS00330">
    <property type="entry name" value="HEMOLYSIN_CALCIUM"/>
    <property type="match status" value="1"/>
</dbReference>
<dbReference type="InterPro" id="IPR013858">
    <property type="entry name" value="Peptidase_M10B_C"/>
</dbReference>
<dbReference type="Pfam" id="PF08548">
    <property type="entry name" value="Peptidase_M10_C"/>
    <property type="match status" value="1"/>
</dbReference>
<dbReference type="Gene3D" id="2.150.10.10">
    <property type="entry name" value="Serralysin-like metalloprotease, C-terminal"/>
    <property type="match status" value="1"/>
</dbReference>
<evidence type="ECO:0000256" key="3">
    <source>
        <dbReference type="ARBA" id="ARBA00022737"/>
    </source>
</evidence>
<evidence type="ECO:0000256" key="2">
    <source>
        <dbReference type="ARBA" id="ARBA00022525"/>
    </source>
</evidence>
<dbReference type="AlphaFoldDB" id="A0A7G9SEI1"/>
<dbReference type="KEGG" id="srhi:H9L12_09125"/>